<keyword evidence="4" id="KW-0804">Transcription</keyword>
<dbReference type="CDD" id="cd12148">
    <property type="entry name" value="fungal_TF_MHR"/>
    <property type="match status" value="1"/>
</dbReference>
<feature type="region of interest" description="Disordered" evidence="6">
    <location>
        <begin position="177"/>
        <end position="212"/>
    </location>
</feature>
<dbReference type="GO" id="GO:0000981">
    <property type="term" value="F:DNA-binding transcription factor activity, RNA polymerase II-specific"/>
    <property type="evidence" value="ECO:0007669"/>
    <property type="project" value="InterPro"/>
</dbReference>
<dbReference type="GO" id="GO:0006351">
    <property type="term" value="P:DNA-templated transcription"/>
    <property type="evidence" value="ECO:0007669"/>
    <property type="project" value="InterPro"/>
</dbReference>
<evidence type="ECO:0000259" key="7">
    <source>
        <dbReference type="Pfam" id="PF04082"/>
    </source>
</evidence>
<dbReference type="InterPro" id="IPR007219">
    <property type="entry name" value="XnlR_reg_dom"/>
</dbReference>
<gene>
    <name evidence="8" type="ORF">NLI96_g10516</name>
</gene>
<protein>
    <recommendedName>
        <fullName evidence="7">Xylanolytic transcriptional activator regulatory domain-containing protein</fullName>
    </recommendedName>
</protein>
<sequence length="689" mass="74867">MPIFLRIGSERSFGHSNLREVDVSLLKESKDDPERVSNTQDTSEEMSSSQSTEPLQPESSTAPASPTLPRYSWFFLLVEWAPYSSTRSYRTGEALVCLAVNGKWSVLTSLYLGPGIHTELPSDTPSQRCDGAKPACGQCVSKRRADDCEYTNVQGLTRSQMLEENIAILESRIRELENPDESAPSVRLYDPSRTSGPSGQGNVEGSEGGRTPTLRLFDIGTVEPLTLPSEGSSATLLPSPSADLLASQDPRALELTVMVYTFLPYASQFGFFLHAPRFLQLALTAPTAGVRHIDALISAVRLWGSRISKNPALHAREPELLSQAVKQVSDSLFITGQGNRGHDVLYVIQAEVLLANYFFFLNRFLEGRYHCSAAVSLALSCKLNLIGKRPTGTGAGVGGQLGLGTPVEFPGSSLPEPEDSIQEGERINAFWAVYMLDKVWAVAMESNSSIVDQGPGQTKIDTPWPMPMEAHEAGVAGDTVRPQDTVKSFLNGIDVDVGPSPSPVALRAKATALYSHASWLACKAREDQARYQRDQFALDDYITSFTTKFVFGDDGRSEANQHSLIARVLARVALIQLYNNQNGNNPRPHDACMAAANSALAVVEHLNINDTGHLDPIMAILLLSIGQVFITEITRVKAIPHEGTHNDVYLTGLVSSVDRILAILTEFGSVCPLMAVQATTLQQAHSTVV</sequence>
<evidence type="ECO:0000256" key="4">
    <source>
        <dbReference type="ARBA" id="ARBA00023163"/>
    </source>
</evidence>
<accession>A0AAD5Y982</accession>
<feature type="compositionally biased region" description="Basic and acidic residues" evidence="6">
    <location>
        <begin position="24"/>
        <end position="35"/>
    </location>
</feature>
<comment type="caution">
    <text evidence="8">The sequence shown here is derived from an EMBL/GenBank/DDBJ whole genome shotgun (WGS) entry which is preliminary data.</text>
</comment>
<dbReference type="EMBL" id="JANAWD010000603">
    <property type="protein sequence ID" value="KAJ3477353.1"/>
    <property type="molecule type" value="Genomic_DNA"/>
</dbReference>
<keyword evidence="9" id="KW-1185">Reference proteome</keyword>
<evidence type="ECO:0000256" key="1">
    <source>
        <dbReference type="ARBA" id="ARBA00004123"/>
    </source>
</evidence>
<dbReference type="Proteomes" id="UP001212997">
    <property type="component" value="Unassembled WGS sequence"/>
</dbReference>
<dbReference type="Pfam" id="PF04082">
    <property type="entry name" value="Fungal_trans"/>
    <property type="match status" value="1"/>
</dbReference>
<keyword evidence="3" id="KW-0805">Transcription regulation</keyword>
<dbReference type="PANTHER" id="PTHR47338:SF29">
    <property type="entry name" value="ZN(2)-C6 FUNGAL-TYPE DOMAIN-CONTAINING PROTEIN"/>
    <property type="match status" value="1"/>
</dbReference>
<reference evidence="8" key="1">
    <citation type="submission" date="2022-07" db="EMBL/GenBank/DDBJ databases">
        <title>Genome Sequence of Physisporinus lineatus.</title>
        <authorList>
            <person name="Buettner E."/>
        </authorList>
    </citation>
    <scope>NUCLEOTIDE SEQUENCE</scope>
    <source>
        <strain evidence="8">VT162</strain>
    </source>
</reference>
<evidence type="ECO:0000313" key="8">
    <source>
        <dbReference type="EMBL" id="KAJ3477353.1"/>
    </source>
</evidence>
<evidence type="ECO:0000313" key="9">
    <source>
        <dbReference type="Proteomes" id="UP001212997"/>
    </source>
</evidence>
<evidence type="ECO:0000256" key="6">
    <source>
        <dbReference type="SAM" id="MobiDB-lite"/>
    </source>
</evidence>
<dbReference type="GO" id="GO:0003677">
    <property type="term" value="F:DNA binding"/>
    <property type="evidence" value="ECO:0007669"/>
    <property type="project" value="InterPro"/>
</dbReference>
<dbReference type="CDD" id="cd00067">
    <property type="entry name" value="GAL4"/>
    <property type="match status" value="1"/>
</dbReference>
<dbReference type="GO" id="GO:0008270">
    <property type="term" value="F:zinc ion binding"/>
    <property type="evidence" value="ECO:0007669"/>
    <property type="project" value="InterPro"/>
</dbReference>
<dbReference type="InterPro" id="IPR036864">
    <property type="entry name" value="Zn2-C6_fun-type_DNA-bd_sf"/>
</dbReference>
<evidence type="ECO:0000256" key="3">
    <source>
        <dbReference type="ARBA" id="ARBA00023015"/>
    </source>
</evidence>
<feature type="compositionally biased region" description="Polar residues" evidence="6">
    <location>
        <begin position="192"/>
        <end position="203"/>
    </location>
</feature>
<feature type="region of interest" description="Disordered" evidence="6">
    <location>
        <begin position="24"/>
        <end position="64"/>
    </location>
</feature>
<keyword evidence="5" id="KW-0539">Nucleus</keyword>
<proteinExistence type="predicted"/>
<dbReference type="InterPro" id="IPR001138">
    <property type="entry name" value="Zn2Cys6_DnaBD"/>
</dbReference>
<dbReference type="AlphaFoldDB" id="A0AAD5Y982"/>
<feature type="domain" description="Xylanolytic transcriptional activator regulatory" evidence="7">
    <location>
        <begin position="272"/>
        <end position="451"/>
    </location>
</feature>
<dbReference type="InterPro" id="IPR050815">
    <property type="entry name" value="TF_fung"/>
</dbReference>
<evidence type="ECO:0000256" key="2">
    <source>
        <dbReference type="ARBA" id="ARBA00022723"/>
    </source>
</evidence>
<comment type="subcellular location">
    <subcellularLocation>
        <location evidence="1">Nucleus</location>
    </subcellularLocation>
</comment>
<organism evidence="8 9">
    <name type="scientific">Meripilus lineatus</name>
    <dbReference type="NCBI Taxonomy" id="2056292"/>
    <lineage>
        <taxon>Eukaryota</taxon>
        <taxon>Fungi</taxon>
        <taxon>Dikarya</taxon>
        <taxon>Basidiomycota</taxon>
        <taxon>Agaricomycotina</taxon>
        <taxon>Agaricomycetes</taxon>
        <taxon>Polyporales</taxon>
        <taxon>Meripilaceae</taxon>
        <taxon>Meripilus</taxon>
    </lineage>
</organism>
<feature type="compositionally biased region" description="Low complexity" evidence="6">
    <location>
        <begin position="39"/>
        <end position="53"/>
    </location>
</feature>
<dbReference type="PANTHER" id="PTHR47338">
    <property type="entry name" value="ZN(II)2CYS6 TRANSCRIPTION FACTOR (EUROFUNG)-RELATED"/>
    <property type="match status" value="1"/>
</dbReference>
<name>A0AAD5Y982_9APHY</name>
<evidence type="ECO:0000256" key="5">
    <source>
        <dbReference type="ARBA" id="ARBA00023242"/>
    </source>
</evidence>
<dbReference type="GO" id="GO:0005634">
    <property type="term" value="C:nucleus"/>
    <property type="evidence" value="ECO:0007669"/>
    <property type="project" value="UniProtKB-SubCell"/>
</dbReference>
<dbReference type="Gene3D" id="4.10.240.10">
    <property type="entry name" value="Zn(2)-C6 fungal-type DNA-binding domain"/>
    <property type="match status" value="1"/>
</dbReference>
<keyword evidence="2" id="KW-0479">Metal-binding</keyword>